<organism evidence="3 4">
    <name type="scientific">Ottowia testudinis</name>
    <dbReference type="NCBI Taxonomy" id="2816950"/>
    <lineage>
        <taxon>Bacteria</taxon>
        <taxon>Pseudomonadati</taxon>
        <taxon>Pseudomonadota</taxon>
        <taxon>Betaproteobacteria</taxon>
        <taxon>Burkholderiales</taxon>
        <taxon>Comamonadaceae</taxon>
        <taxon>Ottowia</taxon>
    </lineage>
</organism>
<dbReference type="RefSeq" id="WP_208007425.1">
    <property type="nucleotide sequence ID" value="NZ_CP071796.1"/>
</dbReference>
<evidence type="ECO:0000256" key="1">
    <source>
        <dbReference type="SAM" id="MobiDB-lite"/>
    </source>
</evidence>
<dbReference type="AlphaFoldDB" id="A0A975CCN9"/>
<protein>
    <recommendedName>
        <fullName evidence="5">Porin</fullName>
    </recommendedName>
</protein>
<feature type="chain" id="PRO_5037239525" description="Porin" evidence="2">
    <location>
        <begin position="30"/>
        <end position="433"/>
    </location>
</feature>
<dbReference type="KEGG" id="otd:J1M35_12820"/>
<dbReference type="EMBL" id="CP071796">
    <property type="protein sequence ID" value="QTD44018.1"/>
    <property type="molecule type" value="Genomic_DNA"/>
</dbReference>
<feature type="compositionally biased region" description="Polar residues" evidence="1">
    <location>
        <begin position="49"/>
        <end position="69"/>
    </location>
</feature>
<dbReference type="Proteomes" id="UP000663903">
    <property type="component" value="Chromosome"/>
</dbReference>
<gene>
    <name evidence="3" type="ORF">J1M35_12820</name>
</gene>
<evidence type="ECO:0000313" key="3">
    <source>
        <dbReference type="EMBL" id="QTD44018.1"/>
    </source>
</evidence>
<keyword evidence="2" id="KW-0732">Signal</keyword>
<keyword evidence="4" id="KW-1185">Reference proteome</keyword>
<reference evidence="3" key="1">
    <citation type="submission" date="2021-03" db="EMBL/GenBank/DDBJ databases">
        <title>Ottowia sp. 27C isolated from the cloaca of a Giant Asian pond turtle (Heosemys grandis).</title>
        <authorList>
            <person name="Spergser J."/>
            <person name="Busse H.-J."/>
        </authorList>
    </citation>
    <scope>NUCLEOTIDE SEQUENCE</scope>
    <source>
        <strain evidence="3">27C</strain>
    </source>
</reference>
<evidence type="ECO:0000256" key="2">
    <source>
        <dbReference type="SAM" id="SignalP"/>
    </source>
</evidence>
<evidence type="ECO:0000313" key="4">
    <source>
        <dbReference type="Proteomes" id="UP000663903"/>
    </source>
</evidence>
<evidence type="ECO:0008006" key="5">
    <source>
        <dbReference type="Google" id="ProtNLM"/>
    </source>
</evidence>
<sequence>MRAAPRLERTPATALLAVLASTAMSAALAQEGPLNTSLDLSGQLRFSAQSTPAANTGPIAQSNALQPGTASAQPSSAAVQAELRARHALGPVTAQAAATLQGRALAGGTGDASAWVNEATLSAPAAGWKLSVGKKVVSWDVGYAFRPNDVVQQEMRRTLAPVTLIGRPVLLAERFGDDHALALAWVNPLQSRYAPGAAEPALAARAYWRDGPLDWHGFARWGARTGPSLGAAAVWVASDALALHASWRAFAHADRLTNPLAGPRNAALSAHNPWQWAKSGPGQQALVGGTWTSASQISLLLEAWWDGAAPARGDWAAWSARNAALPALLGHGAPNAAVAGNLAWQAQAFGAASSLRRQNLFARLSWQHDRWQPALDMLYMPEDQGRIVTASLAWQGDRVKLEAGWRASFGPALSIARQLPVQRQGFLGVTWAF</sequence>
<name>A0A975CCN9_9BURK</name>
<feature type="signal peptide" evidence="2">
    <location>
        <begin position="1"/>
        <end position="29"/>
    </location>
</feature>
<accession>A0A975CCN9</accession>
<feature type="region of interest" description="Disordered" evidence="1">
    <location>
        <begin position="49"/>
        <end position="73"/>
    </location>
</feature>
<proteinExistence type="predicted"/>